<gene>
    <name evidence="1" type="ORF">RRG08_044189</name>
</gene>
<keyword evidence="2" id="KW-1185">Reference proteome</keyword>
<dbReference type="Proteomes" id="UP001283361">
    <property type="component" value="Unassembled WGS sequence"/>
</dbReference>
<organism evidence="1 2">
    <name type="scientific">Elysia crispata</name>
    <name type="common">lettuce slug</name>
    <dbReference type="NCBI Taxonomy" id="231223"/>
    <lineage>
        <taxon>Eukaryota</taxon>
        <taxon>Metazoa</taxon>
        <taxon>Spiralia</taxon>
        <taxon>Lophotrochozoa</taxon>
        <taxon>Mollusca</taxon>
        <taxon>Gastropoda</taxon>
        <taxon>Heterobranchia</taxon>
        <taxon>Euthyneura</taxon>
        <taxon>Panpulmonata</taxon>
        <taxon>Sacoglossa</taxon>
        <taxon>Placobranchoidea</taxon>
        <taxon>Plakobranchidae</taxon>
        <taxon>Elysia</taxon>
    </lineage>
</organism>
<protein>
    <submittedName>
        <fullName evidence="1">Uncharacterized protein</fullName>
    </submittedName>
</protein>
<sequence length="150" mass="16625">MLKIKTEAKLVPVVLRGSFFPVCRPTRLGSVAAICHCVWRVRVRSLCMRRSLEGLEHFQKIHYHVSSLSPSSGDVWIIWGASFPGLTAFLGKRVQRRKETPLEGASVGETPLDCSRIHVSSSIPLSSGQRSRKNHSTVAAPFRLCMSNPS</sequence>
<evidence type="ECO:0000313" key="2">
    <source>
        <dbReference type="Proteomes" id="UP001283361"/>
    </source>
</evidence>
<accession>A0AAE0XWK2</accession>
<name>A0AAE0XWK2_9GAST</name>
<dbReference type="EMBL" id="JAWDGP010007400">
    <property type="protein sequence ID" value="KAK3721176.1"/>
    <property type="molecule type" value="Genomic_DNA"/>
</dbReference>
<evidence type="ECO:0000313" key="1">
    <source>
        <dbReference type="EMBL" id="KAK3721176.1"/>
    </source>
</evidence>
<comment type="caution">
    <text evidence="1">The sequence shown here is derived from an EMBL/GenBank/DDBJ whole genome shotgun (WGS) entry which is preliminary data.</text>
</comment>
<proteinExistence type="predicted"/>
<reference evidence="1" key="1">
    <citation type="journal article" date="2023" name="G3 (Bethesda)">
        <title>A reference genome for the long-term kleptoplast-retaining sea slug Elysia crispata morphotype clarki.</title>
        <authorList>
            <person name="Eastman K.E."/>
            <person name="Pendleton A.L."/>
            <person name="Shaikh M.A."/>
            <person name="Suttiyut T."/>
            <person name="Ogas R."/>
            <person name="Tomko P."/>
            <person name="Gavelis G."/>
            <person name="Widhalm J.R."/>
            <person name="Wisecaver J.H."/>
        </authorList>
    </citation>
    <scope>NUCLEOTIDE SEQUENCE</scope>
    <source>
        <strain evidence="1">ECLA1</strain>
    </source>
</reference>
<dbReference type="AlphaFoldDB" id="A0AAE0XWK2"/>